<reference evidence="2" key="1">
    <citation type="journal article" date="2016" name="Proc. Natl. Acad. Sci. U.S.A.">
        <title>Comparative genomics of biotechnologically important yeasts.</title>
        <authorList>
            <person name="Riley R."/>
            <person name="Haridas S."/>
            <person name="Wolfe K.H."/>
            <person name="Lopes M.R."/>
            <person name="Hittinger C.T."/>
            <person name="Goeker M."/>
            <person name="Salamov A.A."/>
            <person name="Wisecaver J.H."/>
            <person name="Long T.M."/>
            <person name="Calvey C.H."/>
            <person name="Aerts A.L."/>
            <person name="Barry K.W."/>
            <person name="Choi C."/>
            <person name="Clum A."/>
            <person name="Coughlan A.Y."/>
            <person name="Deshpande S."/>
            <person name="Douglass A.P."/>
            <person name="Hanson S.J."/>
            <person name="Klenk H.-P."/>
            <person name="LaButti K.M."/>
            <person name="Lapidus A."/>
            <person name="Lindquist E.A."/>
            <person name="Lipzen A.M."/>
            <person name="Meier-Kolthoff J.P."/>
            <person name="Ohm R.A."/>
            <person name="Otillar R.P."/>
            <person name="Pangilinan J.L."/>
            <person name="Peng Y."/>
            <person name="Rokas A."/>
            <person name="Rosa C.A."/>
            <person name="Scheuner C."/>
            <person name="Sibirny A.A."/>
            <person name="Slot J.C."/>
            <person name="Stielow J.B."/>
            <person name="Sun H."/>
            <person name="Kurtzman C.P."/>
            <person name="Blackwell M."/>
            <person name="Grigoriev I.V."/>
            <person name="Jeffries T.W."/>
        </authorList>
    </citation>
    <scope>NUCLEOTIDE SEQUENCE [LARGE SCALE GENOMIC DNA]</scope>
    <source>
        <strain evidence="2">NRRL Y-1626</strain>
    </source>
</reference>
<keyword evidence="2" id="KW-1185">Reference proteome</keyword>
<dbReference type="AlphaFoldDB" id="A0A1B7TKD7"/>
<sequence length="117" mass="13552">MLSHLSKVFVILQKSTFLQKSIKINSSLSATRLNFNEAKPASICPAGTPLNLKIKVNQEEPVALEDSEYPDWLWTIMEEEKISENMSVEDQLKIRKRNISHDRKKEIRDTIELLKNQ</sequence>
<dbReference type="EMBL" id="LXPE01000001">
    <property type="protein sequence ID" value="OBA29179.1"/>
    <property type="molecule type" value="Genomic_DNA"/>
</dbReference>
<organism evidence="1 2">
    <name type="scientific">Hanseniaspora valbyensis NRRL Y-1626</name>
    <dbReference type="NCBI Taxonomy" id="766949"/>
    <lineage>
        <taxon>Eukaryota</taxon>
        <taxon>Fungi</taxon>
        <taxon>Dikarya</taxon>
        <taxon>Ascomycota</taxon>
        <taxon>Saccharomycotina</taxon>
        <taxon>Saccharomycetes</taxon>
        <taxon>Saccharomycodales</taxon>
        <taxon>Saccharomycodaceae</taxon>
        <taxon>Hanseniaspora</taxon>
    </lineage>
</organism>
<dbReference type="Pfam" id="PF08561">
    <property type="entry name" value="Ribosomal_L37"/>
    <property type="match status" value="1"/>
</dbReference>
<protein>
    <submittedName>
        <fullName evidence="1">Uncharacterized protein</fullName>
    </submittedName>
</protein>
<accession>A0A1B7TKD7</accession>
<dbReference type="InterPro" id="IPR013870">
    <property type="entry name" value="Ribosomal_mL54"/>
</dbReference>
<dbReference type="Proteomes" id="UP000092321">
    <property type="component" value="Unassembled WGS sequence"/>
</dbReference>
<dbReference type="OrthoDB" id="10252718at2759"/>
<evidence type="ECO:0000313" key="1">
    <source>
        <dbReference type="EMBL" id="OBA29179.1"/>
    </source>
</evidence>
<gene>
    <name evidence="1" type="ORF">HANVADRAFT_51087</name>
</gene>
<evidence type="ECO:0000313" key="2">
    <source>
        <dbReference type="Proteomes" id="UP000092321"/>
    </source>
</evidence>
<proteinExistence type="predicted"/>
<comment type="caution">
    <text evidence="1">The sequence shown here is derived from an EMBL/GenBank/DDBJ whole genome shotgun (WGS) entry which is preliminary data.</text>
</comment>
<name>A0A1B7TKD7_9ASCO</name>